<name>A0AAP0LVM6_9ROSI</name>
<dbReference type="Proteomes" id="UP001428341">
    <property type="component" value="Unassembled WGS sequence"/>
</dbReference>
<sequence length="84" mass="8947">MALKHILIIFLLFISLQLLPANHNAAIHGSHSSSLDSQHKHKIKMAAFLLTNRAPIPPSGPSKGHDKQPKVGGPVGSARDSDIA</sequence>
<evidence type="ECO:0000256" key="2">
    <source>
        <dbReference type="SAM" id="SignalP"/>
    </source>
</evidence>
<dbReference type="AlphaFoldDB" id="A0AAP0LVM6"/>
<protein>
    <submittedName>
        <fullName evidence="3">Uncharacterized protein</fullName>
    </submittedName>
</protein>
<dbReference type="EMBL" id="JBCGBO010000007">
    <property type="protein sequence ID" value="KAK9188228.1"/>
    <property type="molecule type" value="Genomic_DNA"/>
</dbReference>
<comment type="caution">
    <text evidence="3">The sequence shown here is derived from an EMBL/GenBank/DDBJ whole genome shotgun (WGS) entry which is preliminary data.</text>
</comment>
<gene>
    <name evidence="3" type="ORF">WN944_019629</name>
</gene>
<feature type="region of interest" description="Disordered" evidence="1">
    <location>
        <begin position="53"/>
        <end position="84"/>
    </location>
</feature>
<keyword evidence="4" id="KW-1185">Reference proteome</keyword>
<proteinExistence type="predicted"/>
<organism evidence="3 4">
    <name type="scientific">Citrus x changshan-huyou</name>
    <dbReference type="NCBI Taxonomy" id="2935761"/>
    <lineage>
        <taxon>Eukaryota</taxon>
        <taxon>Viridiplantae</taxon>
        <taxon>Streptophyta</taxon>
        <taxon>Embryophyta</taxon>
        <taxon>Tracheophyta</taxon>
        <taxon>Spermatophyta</taxon>
        <taxon>Magnoliopsida</taxon>
        <taxon>eudicotyledons</taxon>
        <taxon>Gunneridae</taxon>
        <taxon>Pentapetalae</taxon>
        <taxon>rosids</taxon>
        <taxon>malvids</taxon>
        <taxon>Sapindales</taxon>
        <taxon>Rutaceae</taxon>
        <taxon>Aurantioideae</taxon>
        <taxon>Citrus</taxon>
    </lineage>
</organism>
<keyword evidence="2" id="KW-0732">Signal</keyword>
<evidence type="ECO:0000313" key="3">
    <source>
        <dbReference type="EMBL" id="KAK9188228.1"/>
    </source>
</evidence>
<feature type="chain" id="PRO_5042858689" evidence="2">
    <location>
        <begin position="22"/>
        <end position="84"/>
    </location>
</feature>
<reference evidence="3 4" key="1">
    <citation type="submission" date="2024-05" db="EMBL/GenBank/DDBJ databases">
        <title>Haplotype-resolved chromosome-level genome assembly of Huyou (Citrus changshanensis).</title>
        <authorList>
            <person name="Miao C."/>
            <person name="Chen W."/>
            <person name="Wu Y."/>
            <person name="Wang L."/>
            <person name="Zhao S."/>
            <person name="Grierson D."/>
            <person name="Xu C."/>
            <person name="Chen K."/>
        </authorList>
    </citation>
    <scope>NUCLEOTIDE SEQUENCE [LARGE SCALE GENOMIC DNA]</scope>
    <source>
        <strain evidence="3">01-14</strain>
        <tissue evidence="3">Leaf</tissue>
    </source>
</reference>
<evidence type="ECO:0000256" key="1">
    <source>
        <dbReference type="SAM" id="MobiDB-lite"/>
    </source>
</evidence>
<accession>A0AAP0LVM6</accession>
<feature type="signal peptide" evidence="2">
    <location>
        <begin position="1"/>
        <end position="21"/>
    </location>
</feature>
<evidence type="ECO:0000313" key="4">
    <source>
        <dbReference type="Proteomes" id="UP001428341"/>
    </source>
</evidence>